<dbReference type="Pfam" id="PF18917">
    <property type="entry name" value="LiaI-LiaF-like_TM1"/>
    <property type="match status" value="1"/>
</dbReference>
<dbReference type="STRING" id="36842.SAMN02194393_04966"/>
<keyword evidence="1" id="KW-0812">Transmembrane</keyword>
<evidence type="ECO:0000256" key="1">
    <source>
        <dbReference type="SAM" id="Phobius"/>
    </source>
</evidence>
<gene>
    <name evidence="3" type="ORF">SAMN02194393_04966</name>
</gene>
<feature type="transmembrane region" description="Helical" evidence="1">
    <location>
        <begin position="7"/>
        <end position="24"/>
    </location>
</feature>
<evidence type="ECO:0000313" key="4">
    <source>
        <dbReference type="Proteomes" id="UP000190285"/>
    </source>
</evidence>
<keyword evidence="1" id="KW-1133">Transmembrane helix</keyword>
<dbReference type="EMBL" id="FUZT01000018">
    <property type="protein sequence ID" value="SKC89003.1"/>
    <property type="molecule type" value="Genomic_DNA"/>
</dbReference>
<reference evidence="3 4" key="1">
    <citation type="submission" date="2017-02" db="EMBL/GenBank/DDBJ databases">
        <authorList>
            <person name="Peterson S.W."/>
        </authorList>
    </citation>
    <scope>NUCLEOTIDE SEQUENCE [LARGE SCALE GENOMIC DNA]</scope>
    <source>
        <strain evidence="3 4">M1</strain>
    </source>
</reference>
<keyword evidence="4" id="KW-1185">Reference proteome</keyword>
<dbReference type="OrthoDB" id="1707123at2"/>
<feature type="transmembrane region" description="Helical" evidence="1">
    <location>
        <begin position="30"/>
        <end position="52"/>
    </location>
</feature>
<dbReference type="InterPro" id="IPR043726">
    <property type="entry name" value="LiaI-LiaF-like_TM1"/>
</dbReference>
<evidence type="ECO:0000259" key="2">
    <source>
        <dbReference type="Pfam" id="PF18917"/>
    </source>
</evidence>
<dbReference type="PANTHER" id="PTHR34094">
    <property type="match status" value="1"/>
</dbReference>
<proteinExistence type="predicted"/>
<dbReference type="AlphaFoldDB" id="A0A1T5MLS1"/>
<evidence type="ECO:0000313" key="3">
    <source>
        <dbReference type="EMBL" id="SKC89003.1"/>
    </source>
</evidence>
<name>A0A1T5MLS1_9FIRM</name>
<keyword evidence="1" id="KW-0472">Membrane</keyword>
<organism evidence="3 4">
    <name type="scientific">Maledivibacter halophilus</name>
    <dbReference type="NCBI Taxonomy" id="36842"/>
    <lineage>
        <taxon>Bacteria</taxon>
        <taxon>Bacillati</taxon>
        <taxon>Bacillota</taxon>
        <taxon>Clostridia</taxon>
        <taxon>Peptostreptococcales</taxon>
        <taxon>Caminicellaceae</taxon>
        <taxon>Maledivibacter</taxon>
    </lineage>
</organism>
<dbReference type="RefSeq" id="WP_079495562.1">
    <property type="nucleotide sequence ID" value="NZ_FUZT01000018.1"/>
</dbReference>
<protein>
    <recommendedName>
        <fullName evidence="2">LiaI-LiaF-like transmembrane region domain-containing protein</fullName>
    </recommendedName>
</protein>
<feature type="transmembrane region" description="Helical" evidence="1">
    <location>
        <begin position="72"/>
        <end position="91"/>
    </location>
</feature>
<sequence>MKEKKIGVFTLAISLILLGALFLLDNFIDMNIYDILSIAWPVIIILLGLELIFSKFIFGKDEAKLSISGKSIFFIIVIVCISFVFAAIHQIPLRLDIDGSFIPIVYKNETIENRDIEVQVKDKDKLEVKNEFGNVNVKKGDQKDIKINMQVKMRHNYDGEEAKRIVSDILDVINNDGDTIQIVNNGERITANGQISNLEVDLDIVIPKDMELDITNKYGEVSVDDLGDGAVISNKHGDVSINNLKGDIDIENSYGKVEITSIQGSASVKNKHGKVLANSVSKDIGVENEYGAVEVNDIGGNADISNKHELIEAKKIRGNLTIESSYCKIDIDEIEKDLKINGKGGNINSQNIDGNVRIDSEHGNIKLIEANKAIDIRSRHGQVVFESEKPISDKLEIENEYDRIDVRLPDNQEGKFNIYSKNGRINNDFGLEADEDNNESRIDGNIGNSNVKINIRAINGNIRIDN</sequence>
<accession>A0A1T5MLS1</accession>
<feature type="domain" description="LiaI-LiaF-like transmembrane region" evidence="2">
    <location>
        <begin position="10"/>
        <end position="52"/>
    </location>
</feature>
<dbReference type="PANTHER" id="PTHR34094:SF1">
    <property type="entry name" value="PROTEIN FAM185A"/>
    <property type="match status" value="1"/>
</dbReference>
<dbReference type="Proteomes" id="UP000190285">
    <property type="component" value="Unassembled WGS sequence"/>
</dbReference>